<gene>
    <name evidence="2" type="ORF">ABMA28_000244</name>
</gene>
<protein>
    <submittedName>
        <fullName evidence="2">Uncharacterized protein</fullName>
    </submittedName>
</protein>
<keyword evidence="1" id="KW-0812">Transmembrane</keyword>
<organism evidence="2 3">
    <name type="scientific">Loxostege sticticalis</name>
    <name type="common">Beet webworm moth</name>
    <dbReference type="NCBI Taxonomy" id="481309"/>
    <lineage>
        <taxon>Eukaryota</taxon>
        <taxon>Metazoa</taxon>
        <taxon>Ecdysozoa</taxon>
        <taxon>Arthropoda</taxon>
        <taxon>Hexapoda</taxon>
        <taxon>Insecta</taxon>
        <taxon>Pterygota</taxon>
        <taxon>Neoptera</taxon>
        <taxon>Endopterygota</taxon>
        <taxon>Lepidoptera</taxon>
        <taxon>Glossata</taxon>
        <taxon>Ditrysia</taxon>
        <taxon>Pyraloidea</taxon>
        <taxon>Crambidae</taxon>
        <taxon>Pyraustinae</taxon>
        <taxon>Loxostege</taxon>
    </lineage>
</organism>
<reference evidence="2 3" key="1">
    <citation type="submission" date="2024-06" db="EMBL/GenBank/DDBJ databases">
        <title>A chromosome-level genome assembly of beet webworm, Loxostege sticticalis.</title>
        <authorList>
            <person name="Zhang Y."/>
        </authorList>
    </citation>
    <scope>NUCLEOTIDE SEQUENCE [LARGE SCALE GENOMIC DNA]</scope>
    <source>
        <strain evidence="2">AQ028</strain>
        <tissue evidence="2">Male pupae</tissue>
    </source>
</reference>
<feature type="transmembrane region" description="Helical" evidence="1">
    <location>
        <begin position="20"/>
        <end position="40"/>
    </location>
</feature>
<accession>A0ABD0TRI3</accession>
<keyword evidence="1" id="KW-0472">Membrane</keyword>
<comment type="caution">
    <text evidence="2">The sequence shown here is derived from an EMBL/GenBank/DDBJ whole genome shotgun (WGS) entry which is preliminary data.</text>
</comment>
<keyword evidence="1" id="KW-1133">Transmembrane helix</keyword>
<name>A0ABD0TRI3_LOXSC</name>
<sequence length="149" mass="15894">MNCNFMMEHRIFHKKISLEFIRLIKLVVVCVAELSTLILAGGGGGGHHKKVIIHVPLFVKHHHHKHTIVKHVHHKSGGGGGDDHYEVLGYTYGEPKAAPHFGGGHGHGWGAADEGHGGSYGDSPVSFEGGHADYGLSSAGEEYGSEGGY</sequence>
<dbReference type="AlphaFoldDB" id="A0ABD0TRI3"/>
<dbReference type="Proteomes" id="UP001549921">
    <property type="component" value="Unassembled WGS sequence"/>
</dbReference>
<dbReference type="EMBL" id="JBEDNZ010000001">
    <property type="protein sequence ID" value="KAL0851967.1"/>
    <property type="molecule type" value="Genomic_DNA"/>
</dbReference>
<evidence type="ECO:0000313" key="3">
    <source>
        <dbReference type="Proteomes" id="UP001549921"/>
    </source>
</evidence>
<evidence type="ECO:0000313" key="2">
    <source>
        <dbReference type="EMBL" id="KAL0851967.1"/>
    </source>
</evidence>
<proteinExistence type="predicted"/>
<evidence type="ECO:0000256" key="1">
    <source>
        <dbReference type="SAM" id="Phobius"/>
    </source>
</evidence>